<accession>A0ABY8BVX7</accession>
<gene>
    <name evidence="2" type="ORF">PU630_13885</name>
</gene>
<keyword evidence="3" id="KW-1185">Reference proteome</keyword>
<reference evidence="2 3" key="1">
    <citation type="submission" date="2023-03" db="EMBL/GenBank/DDBJ databases">
        <title>Genome sequence of Microbacterium sp. KACC 23027.</title>
        <authorList>
            <person name="Kim S."/>
            <person name="Heo J."/>
            <person name="Kwon S.-W."/>
        </authorList>
    </citation>
    <scope>NUCLEOTIDE SEQUENCE [LARGE SCALE GENOMIC DNA]</scope>
    <source>
        <strain evidence="2 3">KACC 23027</strain>
    </source>
</reference>
<feature type="signal peptide" evidence="1">
    <location>
        <begin position="1"/>
        <end position="31"/>
    </location>
</feature>
<sequence length="235" mass="23895">MGIKSKSAKVLGVLGVLIVATALGTAADAHTATGADNALARGAAAADAAGYIVVGPSDAQVAGDATFYPTGPISDDTLVVIKDSDGNLPGGLTTSDLQTLVQQKRAGTLTTSADETTAPSSVVTPLTTYYSWSATSFQWSGSYAGGSLIGWDDSATATYYFRTKDATSETAAGDGIGYYRGYNGSTFGTWSSWYALGNAGTSGHTKAGIPWGNVAAVKKFEALCTTSTACFGDFN</sequence>
<dbReference type="Proteomes" id="UP001214553">
    <property type="component" value="Chromosome"/>
</dbReference>
<evidence type="ECO:0000256" key="1">
    <source>
        <dbReference type="SAM" id="SignalP"/>
    </source>
</evidence>
<keyword evidence="1" id="KW-0732">Signal</keyword>
<evidence type="ECO:0000313" key="2">
    <source>
        <dbReference type="EMBL" id="WEG08316.1"/>
    </source>
</evidence>
<organism evidence="2 3">
    <name type="scientific">Microbacterium horticulturae</name>
    <dbReference type="NCBI Taxonomy" id="3028316"/>
    <lineage>
        <taxon>Bacteria</taxon>
        <taxon>Bacillati</taxon>
        <taxon>Actinomycetota</taxon>
        <taxon>Actinomycetes</taxon>
        <taxon>Micrococcales</taxon>
        <taxon>Microbacteriaceae</taxon>
        <taxon>Microbacterium</taxon>
    </lineage>
</organism>
<protein>
    <submittedName>
        <fullName evidence="2">Uncharacterized protein</fullName>
    </submittedName>
</protein>
<name>A0ABY8BVX7_9MICO</name>
<dbReference type="RefSeq" id="WP_275277646.1">
    <property type="nucleotide sequence ID" value="NZ_CP119108.1"/>
</dbReference>
<feature type="chain" id="PRO_5046722956" evidence="1">
    <location>
        <begin position="32"/>
        <end position="235"/>
    </location>
</feature>
<proteinExistence type="predicted"/>
<dbReference type="EMBL" id="CP119108">
    <property type="protein sequence ID" value="WEG08316.1"/>
    <property type="molecule type" value="Genomic_DNA"/>
</dbReference>
<evidence type="ECO:0000313" key="3">
    <source>
        <dbReference type="Proteomes" id="UP001214553"/>
    </source>
</evidence>